<dbReference type="VEuPathDB" id="FungiDB:PAAG_03459"/>
<keyword evidence="3" id="KW-1185">Reference proteome</keyword>
<accession>C1GX85</accession>
<protein>
    <submittedName>
        <fullName evidence="2">Uncharacterized protein</fullName>
    </submittedName>
</protein>
<organism evidence="2 3">
    <name type="scientific">Paracoccidioides lutzii (strain ATCC MYA-826 / Pb01)</name>
    <name type="common">Paracoccidioides brasiliensis</name>
    <dbReference type="NCBI Taxonomy" id="502779"/>
    <lineage>
        <taxon>Eukaryota</taxon>
        <taxon>Fungi</taxon>
        <taxon>Dikarya</taxon>
        <taxon>Ascomycota</taxon>
        <taxon>Pezizomycotina</taxon>
        <taxon>Eurotiomycetes</taxon>
        <taxon>Eurotiomycetidae</taxon>
        <taxon>Onygenales</taxon>
        <taxon>Ajellomycetaceae</taxon>
        <taxon>Paracoccidioides</taxon>
    </lineage>
</organism>
<dbReference type="EMBL" id="KN293998">
    <property type="protein sequence ID" value="EEH41173.2"/>
    <property type="molecule type" value="Genomic_DNA"/>
</dbReference>
<evidence type="ECO:0000313" key="3">
    <source>
        <dbReference type="Proteomes" id="UP000002059"/>
    </source>
</evidence>
<dbReference type="AlphaFoldDB" id="C1GX85"/>
<name>C1GX85_PARBA</name>
<dbReference type="Proteomes" id="UP000002059">
    <property type="component" value="Partially assembled WGS sequence"/>
</dbReference>
<evidence type="ECO:0000313" key="2">
    <source>
        <dbReference type="EMBL" id="EEH41173.2"/>
    </source>
</evidence>
<feature type="region of interest" description="Disordered" evidence="1">
    <location>
        <begin position="24"/>
        <end position="51"/>
    </location>
</feature>
<feature type="compositionally biased region" description="Basic and acidic residues" evidence="1">
    <location>
        <begin position="33"/>
        <end position="48"/>
    </location>
</feature>
<dbReference type="HOGENOM" id="CLU_499760_0_0_1"/>
<sequence length="545" mass="59716">MDGWRSREILRDLEQIQLKRCGPAGTEMVSASKVERSRDSPGGTEDRSGMIQSSRWCCVEQNFWPPGGGRRGRGGDDFHVRVGRLGPETGSTLLSEPRTFRTGAGTRGGFLVGSRSGSTGCTSLSVGGVKWILQGDSVQRPDELHPAEDVDRLTDGIHVGSMHACTCRRRHHICLPASVRGRGVVVHTRRGRPSEGILSDEVAPVPAPVPSYPLPPPSRPFGLSSVDGEKRCGQGGGGAQFQSGPYKSVPPTRIFEVDNCQYAEESAAYFYGAKIGCEYPNGDGIRYHDLQSSLKKARHSTKSLLVQHIARASVIGLKQILPSSDSYIAAVFDTVKNRDCTLEKRKKTPFKADSKVVNLTVMPFAEKVITWIITGGYNDSVDLVGKTLKQRFREHDPKIVFQIRVAAITRYRILNGQFMAVFSSPPPWLGKQLVVGKETRLLTAEAPFKCRFCSQSGHSIHNCTEATDFGTGTEIMVKIRRSPPLETWQTGALNTHVDEDNVMEEVSITTSEPDVTAGNHEDPGNSAYGWESIKEETMSVCMRGL</sequence>
<proteinExistence type="predicted"/>
<dbReference type="GeneID" id="9098140"/>
<dbReference type="RefSeq" id="XP_015701949.1">
    <property type="nucleotide sequence ID" value="XM_015844975.1"/>
</dbReference>
<evidence type="ECO:0000256" key="1">
    <source>
        <dbReference type="SAM" id="MobiDB-lite"/>
    </source>
</evidence>
<dbReference type="OrthoDB" id="10666704at2759"/>
<gene>
    <name evidence="2" type="ORF">PAAG_03459</name>
</gene>
<reference evidence="2 3" key="1">
    <citation type="journal article" date="2011" name="PLoS Genet.">
        <title>Comparative genomic analysis of human fungal pathogens causing paracoccidioidomycosis.</title>
        <authorList>
            <person name="Desjardins C.A."/>
            <person name="Champion M.D."/>
            <person name="Holder J.W."/>
            <person name="Muszewska A."/>
            <person name="Goldberg J."/>
            <person name="Bailao A.M."/>
            <person name="Brigido M.M."/>
            <person name="Ferreira M.E."/>
            <person name="Garcia A.M."/>
            <person name="Grynberg M."/>
            <person name="Gujja S."/>
            <person name="Heiman D.I."/>
            <person name="Henn M.R."/>
            <person name="Kodira C.D."/>
            <person name="Leon-Narvaez H."/>
            <person name="Longo L.V."/>
            <person name="Ma L.J."/>
            <person name="Malavazi I."/>
            <person name="Matsuo A.L."/>
            <person name="Morais F.V."/>
            <person name="Pereira M."/>
            <person name="Rodriguez-Brito S."/>
            <person name="Sakthikumar S."/>
            <person name="Salem-Izacc S.M."/>
            <person name="Sykes S.M."/>
            <person name="Teixeira M.M."/>
            <person name="Vallejo M.C."/>
            <person name="Walter M.E."/>
            <person name="Yandava C."/>
            <person name="Young S."/>
            <person name="Zeng Q."/>
            <person name="Zucker J."/>
            <person name="Felipe M.S."/>
            <person name="Goldman G.H."/>
            <person name="Haas B.J."/>
            <person name="McEwen J.G."/>
            <person name="Nino-Vega G."/>
            <person name="Puccia R."/>
            <person name="San-Blas G."/>
            <person name="Soares C.M."/>
            <person name="Birren B.W."/>
            <person name="Cuomo C.A."/>
        </authorList>
    </citation>
    <scope>NUCLEOTIDE SEQUENCE [LARGE SCALE GENOMIC DNA]</scope>
    <source>
        <strain evidence="3">ATCC MYA-826 / Pb01</strain>
    </source>
</reference>
<dbReference type="KEGG" id="pbl:PAAG_03459"/>